<accession>A0A1W1WV10</accession>
<dbReference type="GO" id="GO:0030170">
    <property type="term" value="F:pyridoxal phosphate binding"/>
    <property type="evidence" value="ECO:0007669"/>
    <property type="project" value="InterPro"/>
</dbReference>
<dbReference type="InterPro" id="IPR050596">
    <property type="entry name" value="AspAT/PAT-like"/>
</dbReference>
<dbReference type="SUPFAM" id="SSF53383">
    <property type="entry name" value="PLP-dependent transferases"/>
    <property type="match status" value="1"/>
</dbReference>
<name>A0A1W1WV10_9BACT</name>
<comment type="similarity">
    <text evidence="2">Belongs to the class-I pyridoxal-phosphate-dependent aminotransferase family.</text>
</comment>
<dbReference type="RefSeq" id="WP_084276163.1">
    <property type="nucleotide sequence ID" value="NZ_AP026671.1"/>
</dbReference>
<evidence type="ECO:0000313" key="8">
    <source>
        <dbReference type="Proteomes" id="UP000192602"/>
    </source>
</evidence>
<keyword evidence="8" id="KW-1185">Reference proteome</keyword>
<dbReference type="InterPro" id="IPR015424">
    <property type="entry name" value="PyrdxlP-dep_Trfase"/>
</dbReference>
<evidence type="ECO:0000256" key="4">
    <source>
        <dbReference type="ARBA" id="ARBA00022679"/>
    </source>
</evidence>
<dbReference type="InterPro" id="IPR015421">
    <property type="entry name" value="PyrdxlP-dep_Trfase_major"/>
</dbReference>
<proteinExistence type="inferred from homology"/>
<evidence type="ECO:0000256" key="2">
    <source>
        <dbReference type="ARBA" id="ARBA00007441"/>
    </source>
</evidence>
<gene>
    <name evidence="7" type="ORF">SAMN05660197_1692</name>
</gene>
<dbReference type="PANTHER" id="PTHR46383:SF2">
    <property type="entry name" value="AMINOTRANSFERASE"/>
    <property type="match status" value="1"/>
</dbReference>
<evidence type="ECO:0000256" key="5">
    <source>
        <dbReference type="ARBA" id="ARBA00022898"/>
    </source>
</evidence>
<keyword evidence="4 7" id="KW-0808">Transferase</keyword>
<feature type="domain" description="Aminotransferase class I/classII large" evidence="6">
    <location>
        <begin position="24"/>
        <end position="365"/>
    </location>
</feature>
<keyword evidence="3 7" id="KW-0032">Aminotransferase</keyword>
<evidence type="ECO:0000256" key="3">
    <source>
        <dbReference type="ARBA" id="ARBA00022576"/>
    </source>
</evidence>
<dbReference type="EMBL" id="FWWZ01000001">
    <property type="protein sequence ID" value="SMC09870.1"/>
    <property type="molecule type" value="Genomic_DNA"/>
</dbReference>
<dbReference type="Proteomes" id="UP000192602">
    <property type="component" value="Unassembled WGS sequence"/>
</dbReference>
<dbReference type="Pfam" id="PF00155">
    <property type="entry name" value="Aminotran_1_2"/>
    <property type="match status" value="1"/>
</dbReference>
<keyword evidence="5" id="KW-0663">Pyridoxal phosphate</keyword>
<dbReference type="InterPro" id="IPR004839">
    <property type="entry name" value="Aminotransferase_I/II_large"/>
</dbReference>
<reference evidence="8" key="1">
    <citation type="submission" date="2017-04" db="EMBL/GenBank/DDBJ databases">
        <authorList>
            <person name="Varghese N."/>
            <person name="Submissions S."/>
        </authorList>
    </citation>
    <scope>NUCLEOTIDE SEQUENCE [LARGE SCALE GENOMIC DNA]</scope>
    <source>
        <strain evidence="8">DSM 16512</strain>
    </source>
</reference>
<dbReference type="AlphaFoldDB" id="A0A1W1WV10"/>
<evidence type="ECO:0000259" key="6">
    <source>
        <dbReference type="Pfam" id="PF00155"/>
    </source>
</evidence>
<dbReference type="OrthoDB" id="9803354at2"/>
<sequence>MQRVKNLTPFMVMAIAKEASKYKDAIHFEIGEPDLPPPPGVVEAAKCALDNYRFSYTISEGLPALRQKIADFYQKRYSVFINPENILITPGTSGAFMLAYALTLDFGNSLAFSDPGYPSYKNFAYILGIEPRFIPVDSLTSYCITPEHLHKNRPHALQISNPANPSGNVYEIDLLKDLCTYCLHKNIILISDELYHGLIYDANTTTALAFNEEAIVINGFSKYFCMPGMRIGWIIVPSKLRKKAVEIAQNIFIAAPTLSQYAALEAFDEEYLASVTLTYRKRRDYLYQELSKLFYIPQKPQGAFYIWADISKYSDNALHFAHDLLQKTHVAITPGIDFGYNNTQKFVRFAYTKSIEQMEQGVKRLKSFLG</sequence>
<dbReference type="Gene3D" id="3.40.640.10">
    <property type="entry name" value="Type I PLP-dependent aspartate aminotransferase-like (Major domain)"/>
    <property type="match status" value="1"/>
</dbReference>
<organism evidence="7 8">
    <name type="scientific">Nitratiruptor tergarcus DSM 16512</name>
    <dbReference type="NCBI Taxonomy" id="1069081"/>
    <lineage>
        <taxon>Bacteria</taxon>
        <taxon>Pseudomonadati</taxon>
        <taxon>Campylobacterota</taxon>
        <taxon>Epsilonproteobacteria</taxon>
        <taxon>Nautiliales</taxon>
        <taxon>Nitratiruptoraceae</taxon>
        <taxon>Nitratiruptor</taxon>
    </lineage>
</organism>
<comment type="cofactor">
    <cofactor evidence="1">
        <name>pyridoxal 5'-phosphate</name>
        <dbReference type="ChEBI" id="CHEBI:597326"/>
    </cofactor>
</comment>
<dbReference type="GO" id="GO:0006520">
    <property type="term" value="P:amino acid metabolic process"/>
    <property type="evidence" value="ECO:0007669"/>
    <property type="project" value="InterPro"/>
</dbReference>
<dbReference type="CDD" id="cd00609">
    <property type="entry name" value="AAT_like"/>
    <property type="match status" value="1"/>
</dbReference>
<evidence type="ECO:0000256" key="1">
    <source>
        <dbReference type="ARBA" id="ARBA00001933"/>
    </source>
</evidence>
<protein>
    <submittedName>
        <fullName evidence="7">Aspartate/methionine/tyrosine aminotransferase</fullName>
    </submittedName>
</protein>
<dbReference type="PANTHER" id="PTHR46383">
    <property type="entry name" value="ASPARTATE AMINOTRANSFERASE"/>
    <property type="match status" value="1"/>
</dbReference>
<dbReference type="STRING" id="1069081.SAMN05660197_1692"/>
<dbReference type="GO" id="GO:0008483">
    <property type="term" value="F:transaminase activity"/>
    <property type="evidence" value="ECO:0007669"/>
    <property type="project" value="UniProtKB-KW"/>
</dbReference>
<evidence type="ECO:0000313" key="7">
    <source>
        <dbReference type="EMBL" id="SMC09870.1"/>
    </source>
</evidence>